<sequence>MQTLVLFERPLSPGPGCALLCSGKEHSTVVAAGILSIFFTDMVCGF</sequence>
<reference evidence="1" key="1">
    <citation type="journal article" date="2013" name="PLoS ONE">
        <title>Direct detection of alternative open reading frames translation products in human significantly expands the proteome.</title>
        <authorList>
            <person name="Vanderperre B."/>
            <person name="Lucier J.-F."/>
            <person name="Motard J."/>
            <person name="Tremblay G."/>
            <person name="Vanderperre S."/>
            <person name="Wisztorski M."/>
            <person name="Salzet M."/>
            <person name="Boisvert F.-M."/>
            <person name="Roucou X."/>
        </authorList>
    </citation>
    <scope>NUCLEOTIDE SEQUENCE</scope>
</reference>
<gene>
    <name evidence="1" type="primary">UBE2Q2</name>
</gene>
<dbReference type="AlphaFoldDB" id="L8EC84"/>
<dbReference type="EMBL" id="HF583625">
    <property type="protein sequence ID" value="CCQ43122.1"/>
    <property type="molecule type" value="Genomic_DNA"/>
</dbReference>
<accession>L8EC84</accession>
<proteinExistence type="predicted"/>
<name>L8EC84_HUMAN</name>
<evidence type="ECO:0000313" key="1">
    <source>
        <dbReference type="EMBL" id="CCQ43122.1"/>
    </source>
</evidence>
<protein>
    <submittedName>
        <fullName evidence="1">Alternative protein UBE2Q2</fullName>
    </submittedName>
</protein>
<organism evidence="1">
    <name type="scientific">Homo sapiens</name>
    <name type="common">Human</name>
    <dbReference type="NCBI Taxonomy" id="9606"/>
    <lineage>
        <taxon>Eukaryota</taxon>
        <taxon>Metazoa</taxon>
        <taxon>Chordata</taxon>
        <taxon>Craniata</taxon>
        <taxon>Vertebrata</taxon>
        <taxon>Euteleostomi</taxon>
        <taxon>Mammalia</taxon>
        <taxon>Eutheria</taxon>
        <taxon>Euarchontoglires</taxon>
        <taxon>Primates</taxon>
        <taxon>Haplorrhini</taxon>
        <taxon>Catarrhini</taxon>
        <taxon>Hominidae</taxon>
        <taxon>Homo</taxon>
    </lineage>
</organism>
<dbReference type="OrthoDB" id="109543at2759"/>
<dbReference type="ChiTaRS" id="UBE2Q2">
    <property type="organism name" value="human"/>
</dbReference>